<dbReference type="GO" id="GO:0006078">
    <property type="term" value="P:(1-&gt;6)-beta-D-glucan biosynthetic process"/>
    <property type="evidence" value="ECO:0007669"/>
    <property type="project" value="InterPro"/>
</dbReference>
<feature type="signal peptide" evidence="2">
    <location>
        <begin position="1"/>
        <end position="19"/>
    </location>
</feature>
<comment type="caution">
    <text evidence="4">The sequence shown here is derived from an EMBL/GenBank/DDBJ whole genome shotgun (WGS) entry which is preliminary data.</text>
</comment>
<dbReference type="PANTHER" id="PTHR28154">
    <property type="entry name" value="CELL WALL SYNTHESIS PROTEIN KNH1-RELATED"/>
    <property type="match status" value="1"/>
</dbReference>
<protein>
    <recommendedName>
        <fullName evidence="3">Yeast cell wall synthesis Kre9/Knh1-like N-terminal domain-containing protein</fullName>
    </recommendedName>
</protein>
<evidence type="ECO:0000256" key="1">
    <source>
        <dbReference type="ARBA" id="ARBA00022729"/>
    </source>
</evidence>
<evidence type="ECO:0000313" key="4">
    <source>
        <dbReference type="EMBL" id="THH18887.1"/>
    </source>
</evidence>
<dbReference type="OrthoDB" id="2432613at2759"/>
<dbReference type="EMBL" id="SGPL01000061">
    <property type="protein sequence ID" value="THH18887.1"/>
    <property type="molecule type" value="Genomic_DNA"/>
</dbReference>
<gene>
    <name evidence="4" type="ORF">EW146_g2179</name>
</gene>
<dbReference type="Proteomes" id="UP000310158">
    <property type="component" value="Unassembled WGS sequence"/>
</dbReference>
<sequence>MFSSSLIALVLAAIPSTLATVFTTSPVATTSWAAGQSVTVSWQDDNTSPTIASFGAATIGVYAGSVQQQTLLQLISSSVDVSTTSSVQFTPDGSIGPNSGDYFIRFASLNLKDSTNSQFPAEAFSSKFTLTGMTGTFNATVQSQINAAASAASGSSSSTASASATTSAATSASHSSSATSKTASVSASASSTAKAQTANTSGAGRAVVSGTLGLAVVAAAVSSLFL</sequence>
<dbReference type="InterPro" id="IPR045328">
    <property type="entry name" value="Kre9/Knh1"/>
</dbReference>
<evidence type="ECO:0000313" key="5">
    <source>
        <dbReference type="Proteomes" id="UP000310158"/>
    </source>
</evidence>
<evidence type="ECO:0000256" key="2">
    <source>
        <dbReference type="SAM" id="SignalP"/>
    </source>
</evidence>
<keyword evidence="5" id="KW-1185">Reference proteome</keyword>
<reference evidence="4 5" key="1">
    <citation type="submission" date="2019-02" db="EMBL/GenBank/DDBJ databases">
        <title>Genome sequencing of the rare red list fungi Bondarzewia mesenterica.</title>
        <authorList>
            <person name="Buettner E."/>
            <person name="Kellner H."/>
        </authorList>
    </citation>
    <scope>NUCLEOTIDE SEQUENCE [LARGE SCALE GENOMIC DNA]</scope>
    <source>
        <strain evidence="4 5">DSM 108281</strain>
    </source>
</reference>
<feature type="chain" id="PRO_5020836846" description="Yeast cell wall synthesis Kre9/Knh1-like N-terminal domain-containing protein" evidence="2">
    <location>
        <begin position="20"/>
        <end position="226"/>
    </location>
</feature>
<feature type="domain" description="Yeast cell wall synthesis Kre9/Knh1-like N-terminal" evidence="3">
    <location>
        <begin position="25"/>
        <end position="116"/>
    </location>
</feature>
<dbReference type="Pfam" id="PF10342">
    <property type="entry name" value="Kre9_KNH"/>
    <property type="match status" value="1"/>
</dbReference>
<dbReference type="InterPro" id="IPR018466">
    <property type="entry name" value="Kre9/Knh1-like_N"/>
</dbReference>
<organism evidence="4 5">
    <name type="scientific">Bondarzewia mesenterica</name>
    <dbReference type="NCBI Taxonomy" id="1095465"/>
    <lineage>
        <taxon>Eukaryota</taxon>
        <taxon>Fungi</taxon>
        <taxon>Dikarya</taxon>
        <taxon>Basidiomycota</taxon>
        <taxon>Agaricomycotina</taxon>
        <taxon>Agaricomycetes</taxon>
        <taxon>Russulales</taxon>
        <taxon>Bondarzewiaceae</taxon>
        <taxon>Bondarzewia</taxon>
    </lineage>
</organism>
<accession>A0A4S4M2Y3</accession>
<keyword evidence="1 2" id="KW-0732">Signal</keyword>
<dbReference type="GO" id="GO:0042546">
    <property type="term" value="P:cell wall biogenesis"/>
    <property type="evidence" value="ECO:0007669"/>
    <property type="project" value="InterPro"/>
</dbReference>
<dbReference type="PANTHER" id="PTHR28154:SF1">
    <property type="entry name" value="CELL WALL SYNTHESIS PROTEIN KNH1-RELATED"/>
    <property type="match status" value="1"/>
</dbReference>
<name>A0A4S4M2Y3_9AGAM</name>
<evidence type="ECO:0000259" key="3">
    <source>
        <dbReference type="Pfam" id="PF10342"/>
    </source>
</evidence>
<proteinExistence type="predicted"/>
<dbReference type="AlphaFoldDB" id="A0A4S4M2Y3"/>